<dbReference type="Proteomes" id="UP001054945">
    <property type="component" value="Unassembled WGS sequence"/>
</dbReference>
<sequence>MPPKEIAQRRLSKEHQKPQEEIRNESSKDRQLANITETTEEESKQDQRSRLKSNRLSKLQIEQRQISEQTERQRMLELHERYKATETQEPHARKLQYQSVRGRRIEETITPEEPQRRLECQHVVKKQAKETETIE</sequence>
<keyword evidence="3" id="KW-1185">Reference proteome</keyword>
<name>A0AAV4SN52_CAEEX</name>
<feature type="region of interest" description="Disordered" evidence="1">
    <location>
        <begin position="1"/>
        <end position="56"/>
    </location>
</feature>
<feature type="compositionally biased region" description="Basic and acidic residues" evidence="1">
    <location>
        <begin position="1"/>
        <end position="31"/>
    </location>
</feature>
<protein>
    <submittedName>
        <fullName evidence="2">Uncharacterized protein</fullName>
    </submittedName>
</protein>
<evidence type="ECO:0000313" key="2">
    <source>
        <dbReference type="EMBL" id="GIY35520.1"/>
    </source>
</evidence>
<organism evidence="2 3">
    <name type="scientific">Caerostris extrusa</name>
    <name type="common">Bark spider</name>
    <name type="synonym">Caerostris bankana</name>
    <dbReference type="NCBI Taxonomy" id="172846"/>
    <lineage>
        <taxon>Eukaryota</taxon>
        <taxon>Metazoa</taxon>
        <taxon>Ecdysozoa</taxon>
        <taxon>Arthropoda</taxon>
        <taxon>Chelicerata</taxon>
        <taxon>Arachnida</taxon>
        <taxon>Araneae</taxon>
        <taxon>Araneomorphae</taxon>
        <taxon>Entelegynae</taxon>
        <taxon>Araneoidea</taxon>
        <taxon>Araneidae</taxon>
        <taxon>Caerostris</taxon>
    </lineage>
</organism>
<dbReference type="EMBL" id="BPLR01009925">
    <property type="protein sequence ID" value="GIY35520.1"/>
    <property type="molecule type" value="Genomic_DNA"/>
</dbReference>
<reference evidence="2 3" key="1">
    <citation type="submission" date="2021-06" db="EMBL/GenBank/DDBJ databases">
        <title>Caerostris extrusa draft genome.</title>
        <authorList>
            <person name="Kono N."/>
            <person name="Arakawa K."/>
        </authorList>
    </citation>
    <scope>NUCLEOTIDE SEQUENCE [LARGE SCALE GENOMIC DNA]</scope>
</reference>
<gene>
    <name evidence="2" type="ORF">CEXT_410981</name>
</gene>
<comment type="caution">
    <text evidence="2">The sequence shown here is derived from an EMBL/GenBank/DDBJ whole genome shotgun (WGS) entry which is preliminary data.</text>
</comment>
<evidence type="ECO:0000313" key="3">
    <source>
        <dbReference type="Proteomes" id="UP001054945"/>
    </source>
</evidence>
<accession>A0AAV4SN52</accession>
<dbReference type="AlphaFoldDB" id="A0AAV4SN52"/>
<evidence type="ECO:0000256" key="1">
    <source>
        <dbReference type="SAM" id="MobiDB-lite"/>
    </source>
</evidence>
<proteinExistence type="predicted"/>